<evidence type="ECO:0008006" key="4">
    <source>
        <dbReference type="Google" id="ProtNLM"/>
    </source>
</evidence>
<proteinExistence type="predicted"/>
<reference evidence="2 3" key="1">
    <citation type="submission" date="2019-04" db="EMBL/GenBank/DDBJ databases">
        <title>Draft genome sequence of Gemmobacter aestuarii sp. nov.</title>
        <authorList>
            <person name="Hameed A."/>
            <person name="Lin S.-Y."/>
            <person name="Shahina M."/>
            <person name="Lai W.-A."/>
            <person name="Young C.-C."/>
        </authorList>
    </citation>
    <scope>NUCLEOTIDE SEQUENCE [LARGE SCALE GENOMIC DNA]</scope>
    <source>
        <strain evidence="2 3">CC-PW-75</strain>
    </source>
</reference>
<evidence type="ECO:0000313" key="3">
    <source>
        <dbReference type="Proteomes" id="UP000309450"/>
    </source>
</evidence>
<dbReference type="Proteomes" id="UP000309450">
    <property type="component" value="Unassembled WGS sequence"/>
</dbReference>
<evidence type="ECO:0000313" key="2">
    <source>
        <dbReference type="EMBL" id="THD82471.1"/>
    </source>
</evidence>
<dbReference type="EMBL" id="SSND01000004">
    <property type="protein sequence ID" value="THD82471.1"/>
    <property type="molecule type" value="Genomic_DNA"/>
</dbReference>
<sequence>MSLALSAVLLAPLPATATGAETPLTAEEFEAQVTGKTITYASGGMVYGAEEYQPGRRVRWSFAGGECQEGIWYPEDRFICFVYRENPVPQCWTFFREGDGLRALFNDTPGDTELTEVHRTDRPLVCAGPDVGV</sequence>
<evidence type="ECO:0000256" key="1">
    <source>
        <dbReference type="SAM" id="SignalP"/>
    </source>
</evidence>
<accession>A0A4S3MME7</accession>
<dbReference type="AlphaFoldDB" id="A0A4S3MME7"/>
<name>A0A4S3MME7_9RHOB</name>
<dbReference type="OrthoDB" id="7304934at2"/>
<protein>
    <recommendedName>
        <fullName evidence="4">DUF995 domain-containing protein</fullName>
    </recommendedName>
</protein>
<feature type="signal peptide" evidence="1">
    <location>
        <begin position="1"/>
        <end position="17"/>
    </location>
</feature>
<dbReference type="RefSeq" id="WP_136395579.1">
    <property type="nucleotide sequence ID" value="NZ_SSND01000004.1"/>
</dbReference>
<keyword evidence="3" id="KW-1185">Reference proteome</keyword>
<gene>
    <name evidence="2" type="ORF">E7811_14375</name>
</gene>
<keyword evidence="1" id="KW-0732">Signal</keyword>
<feature type="chain" id="PRO_5020270427" description="DUF995 domain-containing protein" evidence="1">
    <location>
        <begin position="18"/>
        <end position="133"/>
    </location>
</feature>
<organism evidence="2 3">
    <name type="scientific">Aliigemmobacter aestuarii</name>
    <dbReference type="NCBI Taxonomy" id="1445661"/>
    <lineage>
        <taxon>Bacteria</taxon>
        <taxon>Pseudomonadati</taxon>
        <taxon>Pseudomonadota</taxon>
        <taxon>Alphaproteobacteria</taxon>
        <taxon>Rhodobacterales</taxon>
        <taxon>Paracoccaceae</taxon>
        <taxon>Aliigemmobacter</taxon>
    </lineage>
</organism>
<comment type="caution">
    <text evidence="2">The sequence shown here is derived from an EMBL/GenBank/DDBJ whole genome shotgun (WGS) entry which is preliminary data.</text>
</comment>